<protein>
    <submittedName>
        <fullName evidence="1">Uncharacterized protein</fullName>
    </submittedName>
</protein>
<evidence type="ECO:0000313" key="2">
    <source>
        <dbReference type="Proteomes" id="UP001159363"/>
    </source>
</evidence>
<gene>
    <name evidence="1" type="ORF">PR048_026560</name>
</gene>
<name>A0ABQ9GLN3_9NEOP</name>
<comment type="caution">
    <text evidence="1">The sequence shown here is derived from an EMBL/GenBank/DDBJ whole genome shotgun (WGS) entry which is preliminary data.</text>
</comment>
<accession>A0ABQ9GLN3</accession>
<organism evidence="1 2">
    <name type="scientific">Dryococelus australis</name>
    <dbReference type="NCBI Taxonomy" id="614101"/>
    <lineage>
        <taxon>Eukaryota</taxon>
        <taxon>Metazoa</taxon>
        <taxon>Ecdysozoa</taxon>
        <taxon>Arthropoda</taxon>
        <taxon>Hexapoda</taxon>
        <taxon>Insecta</taxon>
        <taxon>Pterygota</taxon>
        <taxon>Neoptera</taxon>
        <taxon>Polyneoptera</taxon>
        <taxon>Phasmatodea</taxon>
        <taxon>Verophasmatodea</taxon>
        <taxon>Anareolatae</taxon>
        <taxon>Phasmatidae</taxon>
        <taxon>Eurycanthinae</taxon>
        <taxon>Dryococelus</taxon>
    </lineage>
</organism>
<feature type="non-terminal residue" evidence="1">
    <location>
        <position position="239"/>
    </location>
</feature>
<reference evidence="1 2" key="1">
    <citation type="submission" date="2023-02" db="EMBL/GenBank/DDBJ databases">
        <title>LHISI_Scaffold_Assembly.</title>
        <authorList>
            <person name="Stuart O.P."/>
            <person name="Cleave R."/>
            <person name="Magrath M.J.L."/>
            <person name="Mikheyev A.S."/>
        </authorList>
    </citation>
    <scope>NUCLEOTIDE SEQUENCE [LARGE SCALE GENOMIC DNA]</scope>
    <source>
        <strain evidence="1">Daus_M_001</strain>
        <tissue evidence="1">Leg muscle</tissue>
    </source>
</reference>
<proteinExistence type="predicted"/>
<sequence>MFTDLVIKNPTKYLLTTKLYQDFLENLFFFVIAMGCNNDHPTPLDFTYRIRSYSLGKHASEMFTLSENSSDDKTNTFNLDKLRTAQTEKISRLKLLTSMADLDGCALYDRGEFSEALCEEITLERQVPFKRFDKVTEEGIKYVGGFVAHHFRSKFPNLDEPNAAPTPCSEITTWVSLVSRETFLNVVKISEQFFLNFHGNYFRLMVVNRCSEFPRQVIHYFKKTRAYIRVKKLNEKLKE</sequence>
<keyword evidence="2" id="KW-1185">Reference proteome</keyword>
<evidence type="ECO:0000313" key="1">
    <source>
        <dbReference type="EMBL" id="KAJ8872944.1"/>
    </source>
</evidence>
<dbReference type="EMBL" id="JARBHB010000011">
    <property type="protein sequence ID" value="KAJ8872944.1"/>
    <property type="molecule type" value="Genomic_DNA"/>
</dbReference>
<dbReference type="Proteomes" id="UP001159363">
    <property type="component" value="Chromosome 10"/>
</dbReference>